<evidence type="ECO:0000256" key="1">
    <source>
        <dbReference type="SAM" id="MobiDB-lite"/>
    </source>
</evidence>
<accession>A0A395MZB4</accession>
<dbReference type="AlphaFoldDB" id="A0A395MZB4"/>
<evidence type="ECO:0000313" key="3">
    <source>
        <dbReference type="Proteomes" id="UP000265631"/>
    </source>
</evidence>
<comment type="caution">
    <text evidence="2">The sequence shown here is derived from an EMBL/GenBank/DDBJ whole genome shotgun (WGS) entry which is preliminary data.</text>
</comment>
<gene>
    <name evidence="2" type="ORF">FIE12Z_2856</name>
</gene>
<sequence>MGQKLSAVKKTAAQQDAETGKRADDSLTSLKDLRKLRGELLQLIVGDDKDPHKLSINGMMWADTLVRCGVDMQGDGIASVIQQIYGQWAVGQTAIGIESVISNSLKVLFSTATGNSNQASKCSIAVGDICMLLRIDVLLYTYAFTSEELAKVTKNVVVVPTVLSGIDAANLNESVLRSQFSFCYGDANEEMQKGILDQLVSAWTPYVRGPVEPPSNGLTG</sequence>
<dbReference type="Proteomes" id="UP000265631">
    <property type="component" value="Unassembled WGS sequence"/>
</dbReference>
<reference evidence="2 3" key="1">
    <citation type="journal article" date="2018" name="PLoS Pathog.">
        <title>Evolution of structural diversity of trichothecenes, a family of toxins produced by plant pathogenic and entomopathogenic fungi.</title>
        <authorList>
            <person name="Proctor R.H."/>
            <person name="McCormick S.P."/>
            <person name="Kim H.S."/>
            <person name="Cardoza R.E."/>
            <person name="Stanley A.M."/>
            <person name="Lindo L."/>
            <person name="Kelly A."/>
            <person name="Brown D.W."/>
            <person name="Lee T."/>
            <person name="Vaughan M.M."/>
            <person name="Alexander N.J."/>
            <person name="Busman M."/>
            <person name="Gutierrez S."/>
        </authorList>
    </citation>
    <scope>NUCLEOTIDE SEQUENCE [LARGE SCALE GENOMIC DNA]</scope>
    <source>
        <strain evidence="2 3">NRRL 13405</strain>
    </source>
</reference>
<keyword evidence="3" id="KW-1185">Reference proteome</keyword>
<feature type="region of interest" description="Disordered" evidence="1">
    <location>
        <begin position="1"/>
        <end position="23"/>
    </location>
</feature>
<protein>
    <submittedName>
        <fullName evidence="2">Uncharacterized protein</fullName>
    </submittedName>
</protein>
<name>A0A395MZB4_9HYPO</name>
<proteinExistence type="predicted"/>
<evidence type="ECO:0000313" key="2">
    <source>
        <dbReference type="EMBL" id="RFN52843.1"/>
    </source>
</evidence>
<dbReference type="STRING" id="2594813.A0A395MZB4"/>
<dbReference type="EMBL" id="PXXK01000057">
    <property type="protein sequence ID" value="RFN52843.1"/>
    <property type="molecule type" value="Genomic_DNA"/>
</dbReference>
<organism evidence="2 3">
    <name type="scientific">Fusarium flagelliforme</name>
    <dbReference type="NCBI Taxonomy" id="2675880"/>
    <lineage>
        <taxon>Eukaryota</taxon>
        <taxon>Fungi</taxon>
        <taxon>Dikarya</taxon>
        <taxon>Ascomycota</taxon>
        <taxon>Pezizomycotina</taxon>
        <taxon>Sordariomycetes</taxon>
        <taxon>Hypocreomycetidae</taxon>
        <taxon>Hypocreales</taxon>
        <taxon>Nectriaceae</taxon>
        <taxon>Fusarium</taxon>
        <taxon>Fusarium incarnatum-equiseti species complex</taxon>
    </lineage>
</organism>